<reference evidence="3" key="1">
    <citation type="journal article" date="2019" name="Environ. Microbiol.">
        <title>Fungal ecological strategies reflected in gene transcription - a case study of two litter decomposers.</title>
        <authorList>
            <person name="Barbi F."/>
            <person name="Kohler A."/>
            <person name="Barry K."/>
            <person name="Baskaran P."/>
            <person name="Daum C."/>
            <person name="Fauchery L."/>
            <person name="Ihrmark K."/>
            <person name="Kuo A."/>
            <person name="LaButti K."/>
            <person name="Lipzen A."/>
            <person name="Morin E."/>
            <person name="Grigoriev I.V."/>
            <person name="Henrissat B."/>
            <person name="Lindahl B."/>
            <person name="Martin F."/>
        </authorList>
    </citation>
    <scope>NUCLEOTIDE SEQUENCE</scope>
    <source>
        <strain evidence="3">JB14</strain>
    </source>
</reference>
<feature type="compositionally biased region" description="Basic residues" evidence="1">
    <location>
        <begin position="444"/>
        <end position="454"/>
    </location>
</feature>
<protein>
    <recommendedName>
        <fullName evidence="2">DUF6697 domain-containing protein</fullName>
    </recommendedName>
</protein>
<evidence type="ECO:0000259" key="2">
    <source>
        <dbReference type="Pfam" id="PF20411"/>
    </source>
</evidence>
<evidence type="ECO:0000256" key="1">
    <source>
        <dbReference type="SAM" id="MobiDB-lite"/>
    </source>
</evidence>
<dbReference type="Proteomes" id="UP000799118">
    <property type="component" value="Unassembled WGS sequence"/>
</dbReference>
<gene>
    <name evidence="3" type="ORF">BT96DRAFT_989917</name>
</gene>
<evidence type="ECO:0000313" key="3">
    <source>
        <dbReference type="EMBL" id="KAE9403938.1"/>
    </source>
</evidence>
<feature type="compositionally biased region" description="Basic and acidic residues" evidence="1">
    <location>
        <begin position="365"/>
        <end position="379"/>
    </location>
</feature>
<evidence type="ECO:0000313" key="4">
    <source>
        <dbReference type="Proteomes" id="UP000799118"/>
    </source>
</evidence>
<dbReference type="InterPro" id="IPR046520">
    <property type="entry name" value="DUF6697"/>
</dbReference>
<dbReference type="AlphaFoldDB" id="A0A6A4I3G0"/>
<accession>A0A6A4I3G0</accession>
<feature type="compositionally biased region" description="Low complexity" evidence="1">
    <location>
        <begin position="391"/>
        <end position="410"/>
    </location>
</feature>
<organism evidence="3 4">
    <name type="scientific">Gymnopus androsaceus JB14</name>
    <dbReference type="NCBI Taxonomy" id="1447944"/>
    <lineage>
        <taxon>Eukaryota</taxon>
        <taxon>Fungi</taxon>
        <taxon>Dikarya</taxon>
        <taxon>Basidiomycota</taxon>
        <taxon>Agaricomycotina</taxon>
        <taxon>Agaricomycetes</taxon>
        <taxon>Agaricomycetidae</taxon>
        <taxon>Agaricales</taxon>
        <taxon>Marasmiineae</taxon>
        <taxon>Omphalotaceae</taxon>
        <taxon>Gymnopus</taxon>
    </lineage>
</organism>
<feature type="region of interest" description="Disordered" evidence="1">
    <location>
        <begin position="365"/>
        <end position="454"/>
    </location>
</feature>
<dbReference type="Pfam" id="PF20411">
    <property type="entry name" value="DUF6697"/>
    <property type="match status" value="2"/>
</dbReference>
<dbReference type="OrthoDB" id="3176940at2759"/>
<dbReference type="EMBL" id="ML769421">
    <property type="protein sequence ID" value="KAE9403938.1"/>
    <property type="molecule type" value="Genomic_DNA"/>
</dbReference>
<keyword evidence="4" id="KW-1185">Reference proteome</keyword>
<name>A0A6A4I3G0_9AGAR</name>
<feature type="domain" description="DUF6697" evidence="2">
    <location>
        <begin position="289"/>
        <end position="363"/>
    </location>
</feature>
<sequence length="454" mass="52578">MSTRIKAEDVEPPIEWKLEQVEPNLRELKREDDDGLSEVDTESEDEEKVAWEIIKKYENPKLEVKKELLVPIILATQLQRILDGIGFYDFNSVPAPTNPVEKDREERERDTPVSREFMSKFYGGNMIATFPSLRTEFMDKHHYRNFMYLNKDFNPSAPTVAGNPGLFFSSDRFWLQNVDARPGDDANFPEWSKVPMRVFTRLSSNTWQYVGQYKLAFCRAITVQEWKEQLPEATRKTWVVNIAEREWATVVRTRLLLKDQLGRKPTVAEVDAEVQRVEGEVQRAKGILRVARQALKERLGHKPTQKEEQNDLGVQEAKEGVENVQVVTQERIRKAFEEGEEFILIWEMKCVHYDKTFQHEVVTEFESWSRSRSSSESKKKNPTANKASGQKSSPKKSSTTKSSTKKTSSSPRKRNRDDDDDDDDYMPSLPRASAGQTEVLERPKRARRNRNGVA</sequence>
<proteinExistence type="predicted"/>
<feature type="domain" description="DUF6697" evidence="2">
    <location>
        <begin position="113"/>
        <end position="272"/>
    </location>
</feature>